<reference evidence="1" key="2">
    <citation type="submission" date="2020-05" db="UniProtKB">
        <authorList>
            <consortium name="EnsemblMetazoa"/>
        </authorList>
    </citation>
    <scope>IDENTIFICATION</scope>
    <source>
        <strain evidence="1">IAEA</strain>
    </source>
</reference>
<dbReference type="Proteomes" id="UP000092445">
    <property type="component" value="Unassembled WGS sequence"/>
</dbReference>
<sequence length="205" mass="22973">MYRNCALKVIFCLDLKRKGGCEKNVITTERDGAKEIDTACNLKRFVESNEYHSKIRTAGKNILKAIQIDVSTNIIVKCIYQKLKGVGWQLPIIVLINIVIKCTAITYEFIIQLPNDEVECNLKAPSTIHSKCSEGGARILGPDIPVLPLTSGWELGIVRSERCLESDRAKCFIIGYRCESRPQEPYSFRETEAIEAKECVVAGSM</sequence>
<evidence type="ECO:0000313" key="1">
    <source>
        <dbReference type="EnsemblMetazoa" id="GPAI030777-PA"/>
    </source>
</evidence>
<reference evidence="2" key="1">
    <citation type="submission" date="2014-03" db="EMBL/GenBank/DDBJ databases">
        <authorList>
            <person name="Aksoy S."/>
            <person name="Warren W."/>
            <person name="Wilson R.K."/>
        </authorList>
    </citation>
    <scope>NUCLEOTIDE SEQUENCE [LARGE SCALE GENOMIC DNA]</scope>
    <source>
        <strain evidence="2">IAEA</strain>
    </source>
</reference>
<dbReference type="VEuPathDB" id="VectorBase:GPAI030777"/>
<accession>A0A1B0A0L5</accession>
<proteinExistence type="predicted"/>
<protein>
    <submittedName>
        <fullName evidence="1">Uncharacterized protein</fullName>
    </submittedName>
</protein>
<name>A0A1B0A0L5_GLOPL</name>
<dbReference type="AlphaFoldDB" id="A0A1B0A0L5"/>
<organism evidence="1 2">
    <name type="scientific">Glossina pallidipes</name>
    <name type="common">Tsetse fly</name>
    <dbReference type="NCBI Taxonomy" id="7398"/>
    <lineage>
        <taxon>Eukaryota</taxon>
        <taxon>Metazoa</taxon>
        <taxon>Ecdysozoa</taxon>
        <taxon>Arthropoda</taxon>
        <taxon>Hexapoda</taxon>
        <taxon>Insecta</taxon>
        <taxon>Pterygota</taxon>
        <taxon>Neoptera</taxon>
        <taxon>Endopterygota</taxon>
        <taxon>Diptera</taxon>
        <taxon>Brachycera</taxon>
        <taxon>Muscomorpha</taxon>
        <taxon>Hippoboscoidea</taxon>
        <taxon>Glossinidae</taxon>
        <taxon>Glossina</taxon>
    </lineage>
</organism>
<evidence type="ECO:0000313" key="2">
    <source>
        <dbReference type="Proteomes" id="UP000092445"/>
    </source>
</evidence>
<keyword evidence="2" id="KW-1185">Reference proteome</keyword>
<dbReference type="EnsemblMetazoa" id="GPAI030777-RA">
    <property type="protein sequence ID" value="GPAI030777-PA"/>
    <property type="gene ID" value="GPAI030777"/>
</dbReference>